<dbReference type="Gramene" id="KCW72464">
    <property type="protein sequence ID" value="KCW72464"/>
    <property type="gene ID" value="EUGRSUZ_E00916"/>
</dbReference>
<name>A0A059C2L9_EUCGR</name>
<sequence>MQTLDESTIKLLENVAQLRDIAYDAEDVIERYILRVMLKKGQNIIKAYACFVAKCTCMQVHVVGTEIEGLKSRISNLRISMQCHEIQSVKKDERYAIQCISSDLQHIEVQFFLLVNILRYTL</sequence>
<dbReference type="AlphaFoldDB" id="A0A059C2L9"/>
<gene>
    <name evidence="1" type="ORF">EUGRSUZ_E00916</name>
</gene>
<dbReference type="Gene3D" id="1.20.5.4130">
    <property type="match status" value="1"/>
</dbReference>
<protein>
    <recommendedName>
        <fullName evidence="2">Rx N-terminal domain-containing protein</fullName>
    </recommendedName>
</protein>
<dbReference type="InParanoid" id="A0A059C2L9"/>
<proteinExistence type="predicted"/>
<organism evidence="1">
    <name type="scientific">Eucalyptus grandis</name>
    <name type="common">Flooded gum</name>
    <dbReference type="NCBI Taxonomy" id="71139"/>
    <lineage>
        <taxon>Eukaryota</taxon>
        <taxon>Viridiplantae</taxon>
        <taxon>Streptophyta</taxon>
        <taxon>Embryophyta</taxon>
        <taxon>Tracheophyta</taxon>
        <taxon>Spermatophyta</taxon>
        <taxon>Magnoliopsida</taxon>
        <taxon>eudicotyledons</taxon>
        <taxon>Gunneridae</taxon>
        <taxon>Pentapetalae</taxon>
        <taxon>rosids</taxon>
        <taxon>malvids</taxon>
        <taxon>Myrtales</taxon>
        <taxon>Myrtaceae</taxon>
        <taxon>Myrtoideae</taxon>
        <taxon>Eucalypteae</taxon>
        <taxon>Eucalyptus</taxon>
    </lineage>
</organism>
<dbReference type="EMBL" id="KK198757">
    <property type="protein sequence ID" value="KCW72464.1"/>
    <property type="molecule type" value="Genomic_DNA"/>
</dbReference>
<evidence type="ECO:0008006" key="2">
    <source>
        <dbReference type="Google" id="ProtNLM"/>
    </source>
</evidence>
<reference evidence="1" key="1">
    <citation type="submission" date="2013-07" db="EMBL/GenBank/DDBJ databases">
        <title>The genome of Eucalyptus grandis.</title>
        <authorList>
            <person name="Schmutz J."/>
            <person name="Hayes R."/>
            <person name="Myburg A."/>
            <person name="Tuskan G."/>
            <person name="Grattapaglia D."/>
            <person name="Rokhsar D.S."/>
        </authorList>
    </citation>
    <scope>NUCLEOTIDE SEQUENCE</scope>
    <source>
        <tissue evidence="1">Leaf extractions</tissue>
    </source>
</reference>
<evidence type="ECO:0000313" key="1">
    <source>
        <dbReference type="EMBL" id="KCW72464.1"/>
    </source>
</evidence>
<accession>A0A059C2L9</accession>